<comment type="caution">
    <text evidence="1">The sequence shown here is derived from an EMBL/GenBank/DDBJ whole genome shotgun (WGS) entry which is preliminary data.</text>
</comment>
<evidence type="ECO:0008006" key="3">
    <source>
        <dbReference type="Google" id="ProtNLM"/>
    </source>
</evidence>
<protein>
    <recommendedName>
        <fullName evidence="3">YtxH-like protein</fullName>
    </recommendedName>
</protein>
<sequence length="58" mass="6148">MMKMNAAVTGACVGLAAGAAAYMMTNKKRHKTKQIKKKAEHAMRAVGTAVNDISSLIK</sequence>
<accession>A0ABR7IMY2</accession>
<proteinExistence type="predicted"/>
<name>A0ABR7IMY2_9CLOT</name>
<gene>
    <name evidence="1" type="ORF">H8Z77_00405</name>
</gene>
<dbReference type="Proteomes" id="UP000649151">
    <property type="component" value="Unassembled WGS sequence"/>
</dbReference>
<organism evidence="1 2">
    <name type="scientific">Clostridium facile</name>
    <dbReference type="NCBI Taxonomy" id="2763035"/>
    <lineage>
        <taxon>Bacteria</taxon>
        <taxon>Bacillati</taxon>
        <taxon>Bacillota</taxon>
        <taxon>Clostridia</taxon>
        <taxon>Eubacteriales</taxon>
        <taxon>Clostridiaceae</taxon>
        <taxon>Clostridium</taxon>
    </lineage>
</organism>
<evidence type="ECO:0000313" key="2">
    <source>
        <dbReference type="Proteomes" id="UP000649151"/>
    </source>
</evidence>
<keyword evidence="2" id="KW-1185">Reference proteome</keyword>
<reference evidence="1 2" key="1">
    <citation type="submission" date="2020-08" db="EMBL/GenBank/DDBJ databases">
        <title>Genome public.</title>
        <authorList>
            <person name="Liu C."/>
            <person name="Sun Q."/>
        </authorList>
    </citation>
    <scope>NUCLEOTIDE SEQUENCE [LARGE SCALE GENOMIC DNA]</scope>
    <source>
        <strain evidence="1 2">NSJ-27</strain>
    </source>
</reference>
<dbReference type="RefSeq" id="WP_159427358.1">
    <property type="nucleotide sequence ID" value="NZ_JACOQK010000001.1"/>
</dbReference>
<evidence type="ECO:0000313" key="1">
    <source>
        <dbReference type="EMBL" id="MBC5786491.1"/>
    </source>
</evidence>
<dbReference type="EMBL" id="JACOQK010000001">
    <property type="protein sequence ID" value="MBC5786491.1"/>
    <property type="molecule type" value="Genomic_DNA"/>
</dbReference>